<keyword evidence="2" id="KW-1185">Reference proteome</keyword>
<dbReference type="Proteomes" id="UP000266673">
    <property type="component" value="Unassembled WGS sequence"/>
</dbReference>
<name>A0A397UXH1_9GLOM</name>
<reference evidence="1 2" key="1">
    <citation type="submission" date="2018-06" db="EMBL/GenBank/DDBJ databases">
        <title>Comparative genomics reveals the genomic features of Rhizophagus irregularis, R. cerebriforme, R. diaphanum and Gigaspora rosea, and their symbiotic lifestyle signature.</title>
        <authorList>
            <person name="Morin E."/>
            <person name="San Clemente H."/>
            <person name="Chen E.C.H."/>
            <person name="De La Providencia I."/>
            <person name="Hainaut M."/>
            <person name="Kuo A."/>
            <person name="Kohler A."/>
            <person name="Murat C."/>
            <person name="Tang N."/>
            <person name="Roy S."/>
            <person name="Loubradou J."/>
            <person name="Henrissat B."/>
            <person name="Grigoriev I.V."/>
            <person name="Corradi N."/>
            <person name="Roux C."/>
            <person name="Martin F.M."/>
        </authorList>
    </citation>
    <scope>NUCLEOTIDE SEQUENCE [LARGE SCALE GENOMIC DNA]</scope>
    <source>
        <strain evidence="1 2">DAOM 194757</strain>
    </source>
</reference>
<gene>
    <name evidence="1" type="ORF">C2G38_2102247</name>
</gene>
<protein>
    <submittedName>
        <fullName evidence="1">Uncharacterized protein</fullName>
    </submittedName>
</protein>
<dbReference type="Gene3D" id="3.40.50.300">
    <property type="entry name" value="P-loop containing nucleotide triphosphate hydrolases"/>
    <property type="match status" value="1"/>
</dbReference>
<dbReference type="InterPro" id="IPR027417">
    <property type="entry name" value="P-loop_NTPase"/>
</dbReference>
<evidence type="ECO:0000313" key="1">
    <source>
        <dbReference type="EMBL" id="RIB11936.1"/>
    </source>
</evidence>
<comment type="caution">
    <text evidence="1">The sequence shown here is derived from an EMBL/GenBank/DDBJ whole genome shotgun (WGS) entry which is preliminary data.</text>
</comment>
<dbReference type="EMBL" id="QKWP01001080">
    <property type="protein sequence ID" value="RIB11936.1"/>
    <property type="molecule type" value="Genomic_DNA"/>
</dbReference>
<dbReference type="AlphaFoldDB" id="A0A397UXH1"/>
<sequence>MLYIAAILFDGLTIVISPLTALMKNQVVSNYNLILIHIITLTITSPNTLSHGIKNNIINYQTIIKYQSSHYMTGCLVK</sequence>
<evidence type="ECO:0000313" key="2">
    <source>
        <dbReference type="Proteomes" id="UP000266673"/>
    </source>
</evidence>
<proteinExistence type="predicted"/>
<organism evidence="1 2">
    <name type="scientific">Gigaspora rosea</name>
    <dbReference type="NCBI Taxonomy" id="44941"/>
    <lineage>
        <taxon>Eukaryota</taxon>
        <taxon>Fungi</taxon>
        <taxon>Fungi incertae sedis</taxon>
        <taxon>Mucoromycota</taxon>
        <taxon>Glomeromycotina</taxon>
        <taxon>Glomeromycetes</taxon>
        <taxon>Diversisporales</taxon>
        <taxon>Gigasporaceae</taxon>
        <taxon>Gigaspora</taxon>
    </lineage>
</organism>
<accession>A0A397UXH1</accession>